<organism evidence="1 2">
    <name type="scientific">Catenuloplanes nepalensis</name>
    <dbReference type="NCBI Taxonomy" id="587533"/>
    <lineage>
        <taxon>Bacteria</taxon>
        <taxon>Bacillati</taxon>
        <taxon>Actinomycetota</taxon>
        <taxon>Actinomycetes</taxon>
        <taxon>Micromonosporales</taxon>
        <taxon>Micromonosporaceae</taxon>
        <taxon>Catenuloplanes</taxon>
    </lineage>
</organism>
<dbReference type="InterPro" id="IPR021944">
    <property type="entry name" value="DUF3560"/>
</dbReference>
<sequence length="498" mass="55369">MITITHTHADGTILSGSVRGDGVWEIVTQYDFRYSGRVGIYIRGSRDHDAQQWRIDAAATALREHGFDVTVRIDNTPRPAAEREADRDARAAQRAERLNERAALAHGRRESRDAAARRLLDGIPTGQPLLTDHHSYAADRHRRERAQTHHDIARAEDRYAQHLTDRADAVRAHAAAAENPRVIMRRVEQLQARQRQWQRHLDTAGASAPTTWCDNARREIARLGEDIAHQKAKLDGLATAGDFVAWGPDTIATGDVINVSGTGWYRVNRVNRKSVSLDRDDWPKKAPYDTIFGRRRDGMQWDTPHGEPWPEADAIAVARWARHLRAAGAAGHDPAAQLHTTHVGYAQRIVHGLPITAGDPEVRAFTPGPDEPGTLTDHRRLAIAYLSVLHQLQAGDSVTDIAASISIDPRQPAWRMPTGEPVDRHPQDLHTGDIIAGVWDRGMSGRTLWRSFAGPVTAVSATEDRRDSGTWVTVTLADGTDRAFKTHQWLAVHCCPPR</sequence>
<accession>A0ABT9MMF5</accession>
<protein>
    <recommendedName>
        <fullName evidence="3">DUF3560 domain-containing protein</fullName>
    </recommendedName>
</protein>
<evidence type="ECO:0000313" key="2">
    <source>
        <dbReference type="Proteomes" id="UP001240984"/>
    </source>
</evidence>
<proteinExistence type="predicted"/>
<gene>
    <name evidence="1" type="ORF">J2S43_001106</name>
</gene>
<evidence type="ECO:0008006" key="3">
    <source>
        <dbReference type="Google" id="ProtNLM"/>
    </source>
</evidence>
<dbReference type="EMBL" id="JAUSRA010000001">
    <property type="protein sequence ID" value="MDP9792594.1"/>
    <property type="molecule type" value="Genomic_DNA"/>
</dbReference>
<dbReference type="Pfam" id="PF12083">
    <property type="entry name" value="DUF3560"/>
    <property type="match status" value="1"/>
</dbReference>
<keyword evidence="2" id="KW-1185">Reference proteome</keyword>
<dbReference type="RefSeq" id="WP_306827469.1">
    <property type="nucleotide sequence ID" value="NZ_JAUSRA010000001.1"/>
</dbReference>
<reference evidence="1 2" key="1">
    <citation type="submission" date="2023-07" db="EMBL/GenBank/DDBJ databases">
        <title>Sequencing the genomes of 1000 actinobacteria strains.</title>
        <authorList>
            <person name="Klenk H.-P."/>
        </authorList>
    </citation>
    <scope>NUCLEOTIDE SEQUENCE [LARGE SCALE GENOMIC DNA]</scope>
    <source>
        <strain evidence="1 2">DSM 44710</strain>
    </source>
</reference>
<evidence type="ECO:0000313" key="1">
    <source>
        <dbReference type="EMBL" id="MDP9792594.1"/>
    </source>
</evidence>
<comment type="caution">
    <text evidence="1">The sequence shown here is derived from an EMBL/GenBank/DDBJ whole genome shotgun (WGS) entry which is preliminary data.</text>
</comment>
<dbReference type="Proteomes" id="UP001240984">
    <property type="component" value="Unassembled WGS sequence"/>
</dbReference>
<name>A0ABT9MMF5_9ACTN</name>